<name>A0AAD0HN23_BACPU</name>
<dbReference type="Proteomes" id="UP000264960">
    <property type="component" value="Chromosome"/>
</dbReference>
<sequence length="70" mass="8527">MDSFEETAKENEKIARRKARRIQRAREAINLIEFNLLNAEPKLKPFLDYEFDQLRRILKNDDKEDNRFNT</sequence>
<evidence type="ECO:0000313" key="1">
    <source>
        <dbReference type="EMBL" id="AVM24287.1"/>
    </source>
</evidence>
<protein>
    <submittedName>
        <fullName evidence="1">Uncharacterized protein</fullName>
    </submittedName>
</protein>
<dbReference type="RefSeq" id="WP_117730716.1">
    <property type="nucleotide sequence ID" value="NZ_CP027116.1"/>
</dbReference>
<dbReference type="AlphaFoldDB" id="A0AAD0HN23"/>
<accession>A0AAD0HN23</accession>
<evidence type="ECO:0000313" key="2">
    <source>
        <dbReference type="Proteomes" id="UP000264960"/>
    </source>
</evidence>
<dbReference type="EMBL" id="CP027116">
    <property type="protein sequence ID" value="AVM24287.1"/>
    <property type="molecule type" value="Genomic_DNA"/>
</dbReference>
<gene>
    <name evidence="1" type="ORF">C5695_10740</name>
</gene>
<reference evidence="1 2" key="1">
    <citation type="submission" date="2018-02" db="EMBL/GenBank/DDBJ databases">
        <title>The complete genome of two Bacillus pumilus strains from Cuatro Cienegas, Coahuila, Mexico.</title>
        <authorList>
            <person name="Zarza E."/>
            <person name="Alcaraz L.D."/>
            <person name="Aguilar-Salinas B."/>
            <person name="Islas A."/>
            <person name="Olmedo-Alvarez G."/>
        </authorList>
    </citation>
    <scope>NUCLEOTIDE SEQUENCE [LARGE SCALE GENOMIC DNA]</scope>
    <source>
        <strain evidence="1 2">145</strain>
    </source>
</reference>
<proteinExistence type="predicted"/>
<organism evidence="1 2">
    <name type="scientific">Bacillus pumilus</name>
    <name type="common">Bacillus mesentericus</name>
    <dbReference type="NCBI Taxonomy" id="1408"/>
    <lineage>
        <taxon>Bacteria</taxon>
        <taxon>Bacillati</taxon>
        <taxon>Bacillota</taxon>
        <taxon>Bacilli</taxon>
        <taxon>Bacillales</taxon>
        <taxon>Bacillaceae</taxon>
        <taxon>Bacillus</taxon>
    </lineage>
</organism>